<dbReference type="EMBL" id="CP111018">
    <property type="protein sequence ID" value="WAR09632.1"/>
    <property type="molecule type" value="Genomic_DNA"/>
</dbReference>
<protein>
    <recommendedName>
        <fullName evidence="2">SWIM-type domain-containing protein</fullName>
    </recommendedName>
</protein>
<name>A0ABY7EKX4_MYAAR</name>
<evidence type="ECO:0000256" key="1">
    <source>
        <dbReference type="PROSITE-ProRule" id="PRU00325"/>
    </source>
</evidence>
<organism evidence="3 4">
    <name type="scientific">Mya arenaria</name>
    <name type="common">Soft-shell clam</name>
    <dbReference type="NCBI Taxonomy" id="6604"/>
    <lineage>
        <taxon>Eukaryota</taxon>
        <taxon>Metazoa</taxon>
        <taxon>Spiralia</taxon>
        <taxon>Lophotrochozoa</taxon>
        <taxon>Mollusca</taxon>
        <taxon>Bivalvia</taxon>
        <taxon>Autobranchia</taxon>
        <taxon>Heteroconchia</taxon>
        <taxon>Euheterodonta</taxon>
        <taxon>Imparidentia</taxon>
        <taxon>Neoheterodontei</taxon>
        <taxon>Myida</taxon>
        <taxon>Myoidea</taxon>
        <taxon>Myidae</taxon>
        <taxon>Mya</taxon>
    </lineage>
</organism>
<dbReference type="InterPro" id="IPR007527">
    <property type="entry name" value="Znf_SWIM"/>
</dbReference>
<evidence type="ECO:0000313" key="3">
    <source>
        <dbReference type="EMBL" id="WAR09632.1"/>
    </source>
</evidence>
<sequence>MGAVGERIGELEKRLYIAEALCDHNQYQDELEGVTAKRNPDISADAVDLVSQDIIWDIASTMAGRKSMKISFLSTQQTSAISNQNLPATNNGPGKTEPFVDLHVHKETTDIMNLETVANEFVTVTRHTSPKEWIDARSEVPVCTVLTRGAAEAMRTLTLLHRHCTLSSSVFTCHIKLHLHQSEITPYFINKAVIRAQNVHGSEILQYHHECLTVNWLAIWVPEIVLKHNAHCKCQPGNDGTCSHVLAVILALEQMKVQGYKEIPSMLTCTSLPQQWDKPRGEKNNTEPVSQMVMSQPTNVNRKRRPVMAQYTILNLYNNMCKNRIAFFTFRKITVEKDDISALKKLKSSSISYLIEENTQNTPKIDTLFGRAPVGSVLSYHGPLLEPLNTPREQCSRCGEINCPNELKDSEVIFGKT</sequence>
<keyword evidence="1" id="KW-0863">Zinc-finger</keyword>
<keyword evidence="1" id="KW-0479">Metal-binding</keyword>
<dbReference type="PROSITE" id="PS50966">
    <property type="entry name" value="ZF_SWIM"/>
    <property type="match status" value="1"/>
</dbReference>
<keyword evidence="1" id="KW-0862">Zinc</keyword>
<keyword evidence="4" id="KW-1185">Reference proteome</keyword>
<feature type="domain" description="SWIM-type" evidence="2">
    <location>
        <begin position="222"/>
        <end position="253"/>
    </location>
</feature>
<reference evidence="3" key="1">
    <citation type="submission" date="2022-11" db="EMBL/GenBank/DDBJ databases">
        <title>Centuries of genome instability and evolution in soft-shell clam transmissible cancer (bioRxiv).</title>
        <authorList>
            <person name="Hart S.F.M."/>
            <person name="Yonemitsu M.A."/>
            <person name="Giersch R.M."/>
            <person name="Beal B.F."/>
            <person name="Arriagada G."/>
            <person name="Davis B.W."/>
            <person name="Ostrander E.A."/>
            <person name="Goff S.P."/>
            <person name="Metzger M.J."/>
        </authorList>
    </citation>
    <scope>NUCLEOTIDE SEQUENCE</scope>
    <source>
        <strain evidence="3">MELC-2E11</strain>
        <tissue evidence="3">Siphon/mantle</tissue>
    </source>
</reference>
<accession>A0ABY7EKX4</accession>
<dbReference type="Proteomes" id="UP001164746">
    <property type="component" value="Chromosome 7"/>
</dbReference>
<evidence type="ECO:0000313" key="4">
    <source>
        <dbReference type="Proteomes" id="UP001164746"/>
    </source>
</evidence>
<gene>
    <name evidence="3" type="ORF">MAR_034708</name>
</gene>
<proteinExistence type="predicted"/>
<evidence type="ECO:0000259" key="2">
    <source>
        <dbReference type="PROSITE" id="PS50966"/>
    </source>
</evidence>